<name>A0AAN6YT12_9PEZI</name>
<reference evidence="4" key="2">
    <citation type="submission" date="2023-05" db="EMBL/GenBank/DDBJ databases">
        <authorList>
            <consortium name="Lawrence Berkeley National Laboratory"/>
            <person name="Steindorff A."/>
            <person name="Hensen N."/>
            <person name="Bonometti L."/>
            <person name="Westerberg I."/>
            <person name="Brannstrom I.O."/>
            <person name="Guillou S."/>
            <person name="Cros-Aarteil S."/>
            <person name="Calhoun S."/>
            <person name="Haridas S."/>
            <person name="Kuo A."/>
            <person name="Mondo S."/>
            <person name="Pangilinan J."/>
            <person name="Riley R."/>
            <person name="Labutti K."/>
            <person name="Andreopoulos B."/>
            <person name="Lipzen A."/>
            <person name="Chen C."/>
            <person name="Yanf M."/>
            <person name="Daum C."/>
            <person name="Ng V."/>
            <person name="Clum A."/>
            <person name="Ohm R."/>
            <person name="Martin F."/>
            <person name="Silar P."/>
            <person name="Natvig D."/>
            <person name="Lalanne C."/>
            <person name="Gautier V."/>
            <person name="Ament-Velasquez S.L."/>
            <person name="Kruys A."/>
            <person name="Hutchinson M.I."/>
            <person name="Powell A.J."/>
            <person name="Barry K."/>
            <person name="Miller A.N."/>
            <person name="Grigoriev I.V."/>
            <person name="Debuchy R."/>
            <person name="Gladieux P."/>
            <person name="Thoren M.H."/>
            <person name="Johannesson H."/>
        </authorList>
    </citation>
    <scope>NUCLEOTIDE SEQUENCE</scope>
    <source>
        <strain evidence="4">CBS 990.96</strain>
    </source>
</reference>
<dbReference type="GO" id="GO:0010772">
    <property type="term" value="P:meiotic DNA recombinase assembly involved in reciprocal meiotic recombination"/>
    <property type="evidence" value="ECO:0007669"/>
    <property type="project" value="TreeGrafter"/>
</dbReference>
<dbReference type="EMBL" id="MU865468">
    <property type="protein sequence ID" value="KAK4222497.1"/>
    <property type="molecule type" value="Genomic_DNA"/>
</dbReference>
<sequence>MFKTTSETLDPTQDSTIHDDVITGALQTQLSLVTTFDQWLQQHIDSERDYQKVASIVKTHLDSYKQCLVAAQSGSSTNLEALKSWEIHATIEHTGKDGGKIIVTGPALPTAIEIETEDEEKANYVLSDQYLGYMVKACHALCDAQKTIQSLLKSEHDVMTEKARLSQPAEMTVQTHIRCLKEYNDMKDIGQQLIGLIAENRGIPIGGLYEDGQYGVTADD</sequence>
<protein>
    <submittedName>
        <fullName evidence="4">Swi5-domain-containing protein</fullName>
    </submittedName>
</protein>
<dbReference type="Gene3D" id="1.20.5.170">
    <property type="match status" value="1"/>
</dbReference>
<dbReference type="PANTHER" id="PTHR28529:SF2">
    <property type="entry name" value="DNA REPAIR PROTEIN SWI5 HOMOLOG"/>
    <property type="match status" value="1"/>
</dbReference>
<proteinExistence type="inferred from homology"/>
<dbReference type="InterPro" id="IPR010760">
    <property type="entry name" value="DNA-repair_Swi5"/>
</dbReference>
<evidence type="ECO:0000256" key="1">
    <source>
        <dbReference type="ARBA" id="ARBA00008060"/>
    </source>
</evidence>
<accession>A0AAN6YT12</accession>
<evidence type="ECO:0000256" key="2">
    <source>
        <dbReference type="ARBA" id="ARBA00022763"/>
    </source>
</evidence>
<comment type="caution">
    <text evidence="4">The sequence shown here is derived from an EMBL/GenBank/DDBJ whole genome shotgun (WGS) entry which is preliminary data.</text>
</comment>
<organism evidence="4 5">
    <name type="scientific">Podospora fimiseda</name>
    <dbReference type="NCBI Taxonomy" id="252190"/>
    <lineage>
        <taxon>Eukaryota</taxon>
        <taxon>Fungi</taxon>
        <taxon>Dikarya</taxon>
        <taxon>Ascomycota</taxon>
        <taxon>Pezizomycotina</taxon>
        <taxon>Sordariomycetes</taxon>
        <taxon>Sordariomycetidae</taxon>
        <taxon>Sordariales</taxon>
        <taxon>Podosporaceae</taxon>
        <taxon>Podospora</taxon>
    </lineage>
</organism>
<keyword evidence="2" id="KW-0227">DNA damage</keyword>
<comment type="similarity">
    <text evidence="1">Belongs to the SWI5/SAE3 family.</text>
</comment>
<keyword evidence="5" id="KW-1185">Reference proteome</keyword>
<dbReference type="GO" id="GO:0000709">
    <property type="term" value="P:meiotic joint molecule formation"/>
    <property type="evidence" value="ECO:0007669"/>
    <property type="project" value="TreeGrafter"/>
</dbReference>
<evidence type="ECO:0000313" key="4">
    <source>
        <dbReference type="EMBL" id="KAK4222497.1"/>
    </source>
</evidence>
<dbReference type="AlphaFoldDB" id="A0AAN6YT12"/>
<dbReference type="GO" id="GO:0034974">
    <property type="term" value="C:Swi5-Swi2 complex"/>
    <property type="evidence" value="ECO:0007669"/>
    <property type="project" value="TreeGrafter"/>
</dbReference>
<keyword evidence="3" id="KW-0234">DNA repair</keyword>
<evidence type="ECO:0000256" key="3">
    <source>
        <dbReference type="ARBA" id="ARBA00023204"/>
    </source>
</evidence>
<dbReference type="PANTHER" id="PTHR28529">
    <property type="entry name" value="DNA REPAIR PROTEIN SWI5 HOMOLOG"/>
    <property type="match status" value="1"/>
</dbReference>
<reference evidence="4" key="1">
    <citation type="journal article" date="2023" name="Mol. Phylogenet. Evol.">
        <title>Genome-scale phylogeny and comparative genomics of the fungal order Sordariales.</title>
        <authorList>
            <person name="Hensen N."/>
            <person name="Bonometti L."/>
            <person name="Westerberg I."/>
            <person name="Brannstrom I.O."/>
            <person name="Guillou S."/>
            <person name="Cros-Aarteil S."/>
            <person name="Calhoun S."/>
            <person name="Haridas S."/>
            <person name="Kuo A."/>
            <person name="Mondo S."/>
            <person name="Pangilinan J."/>
            <person name="Riley R."/>
            <person name="LaButti K."/>
            <person name="Andreopoulos B."/>
            <person name="Lipzen A."/>
            <person name="Chen C."/>
            <person name="Yan M."/>
            <person name="Daum C."/>
            <person name="Ng V."/>
            <person name="Clum A."/>
            <person name="Steindorff A."/>
            <person name="Ohm R.A."/>
            <person name="Martin F."/>
            <person name="Silar P."/>
            <person name="Natvig D.O."/>
            <person name="Lalanne C."/>
            <person name="Gautier V."/>
            <person name="Ament-Velasquez S.L."/>
            <person name="Kruys A."/>
            <person name="Hutchinson M.I."/>
            <person name="Powell A.J."/>
            <person name="Barry K."/>
            <person name="Miller A.N."/>
            <person name="Grigoriev I.V."/>
            <person name="Debuchy R."/>
            <person name="Gladieux P."/>
            <person name="Hiltunen Thoren M."/>
            <person name="Johannesson H."/>
        </authorList>
    </citation>
    <scope>NUCLEOTIDE SEQUENCE</scope>
    <source>
        <strain evidence="4">CBS 990.96</strain>
    </source>
</reference>
<dbReference type="Proteomes" id="UP001301958">
    <property type="component" value="Unassembled WGS sequence"/>
</dbReference>
<gene>
    <name evidence="4" type="ORF">QBC38DRAFT_374940</name>
</gene>
<evidence type="ECO:0000313" key="5">
    <source>
        <dbReference type="Proteomes" id="UP001301958"/>
    </source>
</evidence>
<dbReference type="GO" id="GO:0032798">
    <property type="term" value="C:Swi5-Sfr1 complex"/>
    <property type="evidence" value="ECO:0007669"/>
    <property type="project" value="TreeGrafter"/>
</dbReference>
<dbReference type="Pfam" id="PF07061">
    <property type="entry name" value="Swi5"/>
    <property type="match status" value="1"/>
</dbReference>